<keyword evidence="2" id="KW-0813">Transport</keyword>
<evidence type="ECO:0000259" key="14">
    <source>
        <dbReference type="Pfam" id="PF20501"/>
    </source>
</evidence>
<dbReference type="InterPro" id="IPR046806">
    <property type="entry name" value="MrpA_C/MbhE"/>
</dbReference>
<feature type="transmembrane region" description="Helical" evidence="10">
    <location>
        <begin position="447"/>
        <end position="471"/>
    </location>
</feature>
<feature type="transmembrane region" description="Helical" evidence="10">
    <location>
        <begin position="362"/>
        <end position="385"/>
    </location>
</feature>
<evidence type="ECO:0000256" key="8">
    <source>
        <dbReference type="ARBA" id="ARBA00023136"/>
    </source>
</evidence>
<comment type="caution">
    <text evidence="15">The sequence shown here is derived from an EMBL/GenBank/DDBJ whole genome shotgun (WGS) entry which is preliminary data.</text>
</comment>
<feature type="transmembrane region" description="Helical" evidence="10">
    <location>
        <begin position="622"/>
        <end position="640"/>
    </location>
</feature>
<dbReference type="PRINTS" id="PR01434">
    <property type="entry name" value="NADHDHGNASE5"/>
</dbReference>
<feature type="transmembrane region" description="Helical" evidence="10">
    <location>
        <begin position="405"/>
        <end position="426"/>
    </location>
</feature>
<evidence type="ECO:0000313" key="15">
    <source>
        <dbReference type="EMBL" id="MBF0637037.1"/>
    </source>
</evidence>
<evidence type="ECO:0000256" key="9">
    <source>
        <dbReference type="RuleBase" id="RU000320"/>
    </source>
</evidence>
<feature type="domain" description="NADH:quinone oxidoreductase/Mrp antiporter transmembrane" evidence="11">
    <location>
        <begin position="124"/>
        <end position="407"/>
    </location>
</feature>
<evidence type="ECO:0000259" key="12">
    <source>
        <dbReference type="Pfam" id="PF00662"/>
    </source>
</evidence>
<comment type="subcellular location">
    <subcellularLocation>
        <location evidence="1">Cell membrane</location>
        <topology evidence="1">Multi-pass membrane protein</topology>
    </subcellularLocation>
    <subcellularLocation>
        <location evidence="9">Membrane</location>
        <topology evidence="9">Multi-pass membrane protein</topology>
    </subcellularLocation>
</comment>
<keyword evidence="3" id="KW-0050">Antiport</keyword>
<dbReference type="InterPro" id="IPR025383">
    <property type="entry name" value="MrpA_C/MbhD"/>
</dbReference>
<feature type="transmembrane region" description="Helical" evidence="10">
    <location>
        <begin position="564"/>
        <end position="584"/>
    </location>
</feature>
<keyword evidence="7" id="KW-0406">Ion transport</keyword>
<dbReference type="Pfam" id="PF20501">
    <property type="entry name" value="MbhE"/>
    <property type="match status" value="1"/>
</dbReference>
<dbReference type="Pfam" id="PF00361">
    <property type="entry name" value="Proton_antipo_M"/>
    <property type="match status" value="1"/>
</dbReference>
<feature type="transmembrane region" description="Helical" evidence="10">
    <location>
        <begin position="491"/>
        <end position="515"/>
    </location>
</feature>
<evidence type="ECO:0000256" key="3">
    <source>
        <dbReference type="ARBA" id="ARBA00022449"/>
    </source>
</evidence>
<evidence type="ECO:0000256" key="10">
    <source>
        <dbReference type="SAM" id="Phobius"/>
    </source>
</evidence>
<evidence type="ECO:0000259" key="13">
    <source>
        <dbReference type="Pfam" id="PF13244"/>
    </source>
</evidence>
<keyword evidence="5 9" id="KW-0812">Transmembrane</keyword>
<dbReference type="InterPro" id="IPR001516">
    <property type="entry name" value="Proton_antipo_N"/>
</dbReference>
<dbReference type="Proteomes" id="UP000619838">
    <property type="component" value="Unassembled WGS sequence"/>
</dbReference>
<evidence type="ECO:0000259" key="11">
    <source>
        <dbReference type="Pfam" id="PF00361"/>
    </source>
</evidence>
<keyword evidence="6 10" id="KW-1133">Transmembrane helix</keyword>
<feature type="transmembrane region" description="Helical" evidence="10">
    <location>
        <begin position="107"/>
        <end position="123"/>
    </location>
</feature>
<reference evidence="15 16" key="1">
    <citation type="journal article" date="2020" name="Microorganisms">
        <title>Simultaneous Genome Sequencing of Prosthecochloris ethylica and Desulfuromonas acetoxidans within a Syntrophic Mixture Reveals Unique Pili and Protein Interactions.</title>
        <authorList>
            <person name="Kyndt J.A."/>
            <person name="Van Beeumen J.J."/>
            <person name="Meyer T.E."/>
        </authorList>
    </citation>
    <scope>NUCLEOTIDE SEQUENCE [LARGE SCALE GENOMIC DNA]</scope>
    <source>
        <strain evidence="15 16">N3</strain>
    </source>
</reference>
<evidence type="ECO:0000256" key="6">
    <source>
        <dbReference type="ARBA" id="ARBA00022989"/>
    </source>
</evidence>
<protein>
    <submittedName>
        <fullName evidence="15">Monovalent cation/H+ antiporter subunit A</fullName>
    </submittedName>
</protein>
<dbReference type="InterPro" id="IPR001750">
    <property type="entry name" value="ND/Mrp_TM"/>
</dbReference>
<feature type="domain" description="MrpA C-terminal/MbhD" evidence="13">
    <location>
        <begin position="605"/>
        <end position="669"/>
    </location>
</feature>
<evidence type="ECO:0000256" key="7">
    <source>
        <dbReference type="ARBA" id="ARBA00023065"/>
    </source>
</evidence>
<dbReference type="Pfam" id="PF13244">
    <property type="entry name" value="MbhD"/>
    <property type="match status" value="1"/>
</dbReference>
<evidence type="ECO:0000313" key="16">
    <source>
        <dbReference type="Proteomes" id="UP000619838"/>
    </source>
</evidence>
<feature type="transmembrane region" description="Helical" evidence="10">
    <location>
        <begin position="240"/>
        <end position="259"/>
    </location>
</feature>
<feature type="transmembrane region" description="Helical" evidence="10">
    <location>
        <begin position="271"/>
        <end position="289"/>
    </location>
</feature>
<feature type="transmembrane region" description="Helical" evidence="10">
    <location>
        <begin position="322"/>
        <end position="341"/>
    </location>
</feature>
<accession>A0ABR9XT04</accession>
<feature type="transmembrane region" description="Helical" evidence="10">
    <location>
        <begin position="159"/>
        <end position="183"/>
    </location>
</feature>
<gene>
    <name evidence="15" type="ORF">INT08_07630</name>
</gene>
<dbReference type="PANTHER" id="PTHR43373">
    <property type="entry name" value="NA(+)/H(+) ANTIPORTER SUBUNIT"/>
    <property type="match status" value="1"/>
</dbReference>
<feature type="transmembrane region" description="Helical" evidence="10">
    <location>
        <begin position="68"/>
        <end position="95"/>
    </location>
</feature>
<evidence type="ECO:0000256" key="1">
    <source>
        <dbReference type="ARBA" id="ARBA00004651"/>
    </source>
</evidence>
<keyword evidence="16" id="KW-1185">Reference proteome</keyword>
<dbReference type="EMBL" id="JADGII010000011">
    <property type="protein sequence ID" value="MBF0637037.1"/>
    <property type="molecule type" value="Genomic_DNA"/>
</dbReference>
<feature type="transmembrane region" description="Helical" evidence="10">
    <location>
        <begin position="203"/>
        <end position="228"/>
    </location>
</feature>
<feature type="transmembrane region" description="Helical" evidence="10">
    <location>
        <begin position="685"/>
        <end position="703"/>
    </location>
</feature>
<feature type="transmembrane region" description="Helical" evidence="10">
    <location>
        <begin position="296"/>
        <end position="316"/>
    </location>
</feature>
<feature type="transmembrane region" description="Helical" evidence="10">
    <location>
        <begin position="129"/>
        <end position="147"/>
    </location>
</feature>
<feature type="transmembrane region" description="Helical" evidence="10">
    <location>
        <begin position="646"/>
        <end position="665"/>
    </location>
</feature>
<dbReference type="InterPro" id="IPR050616">
    <property type="entry name" value="CPA3_Na-H_Antiporter_A"/>
</dbReference>
<dbReference type="PANTHER" id="PTHR43373:SF1">
    <property type="entry name" value="NA(+)_H(+) ANTIPORTER SUBUNIT A"/>
    <property type="match status" value="1"/>
</dbReference>
<dbReference type="Pfam" id="PF00662">
    <property type="entry name" value="Proton_antipo_N"/>
    <property type="match status" value="1"/>
</dbReference>
<name>A0ABR9XT04_9CHLB</name>
<evidence type="ECO:0000256" key="4">
    <source>
        <dbReference type="ARBA" id="ARBA00022475"/>
    </source>
</evidence>
<keyword evidence="4" id="KW-1003">Cell membrane</keyword>
<feature type="domain" description="MrpA C-terminal/MbhE" evidence="14">
    <location>
        <begin position="678"/>
        <end position="760"/>
    </location>
</feature>
<proteinExistence type="predicted"/>
<feature type="domain" description="NADH-Ubiquinone oxidoreductase (complex I) chain 5 N-terminal" evidence="12">
    <location>
        <begin position="63"/>
        <end position="108"/>
    </location>
</feature>
<organism evidence="15 16">
    <name type="scientific">Prosthecochloris ethylica</name>
    <dbReference type="NCBI Taxonomy" id="2743976"/>
    <lineage>
        <taxon>Bacteria</taxon>
        <taxon>Pseudomonadati</taxon>
        <taxon>Chlorobiota</taxon>
        <taxon>Chlorobiia</taxon>
        <taxon>Chlorobiales</taxon>
        <taxon>Chlorobiaceae</taxon>
        <taxon>Prosthecochloris</taxon>
    </lineage>
</organism>
<feature type="transmembrane region" description="Helical" evidence="10">
    <location>
        <begin position="26"/>
        <end position="48"/>
    </location>
</feature>
<keyword evidence="8 10" id="KW-0472">Membrane</keyword>
<feature type="transmembrane region" description="Helical" evidence="10">
    <location>
        <begin position="739"/>
        <end position="757"/>
    </location>
</feature>
<dbReference type="NCBIfam" id="NF009287">
    <property type="entry name" value="PRK12647.1"/>
    <property type="match status" value="1"/>
</dbReference>
<feature type="transmembrane region" description="Helical" evidence="10">
    <location>
        <begin position="596"/>
        <end position="615"/>
    </location>
</feature>
<sequence>MPALIALGFLSSALAPLLYRRFREQFGWIAVMVPVLMGAVLLSHYPQIAAGGVFRESVPWVPSLGVNLSFVLDGLSLTFAMIITTVGAAVFLFAGAYMKEYEDAGRFFLYIGIFMTSMLGVVLSDNMLLMFVFWELTSISSFLLIGFNHHKESSRRSALQALLVTGGGGLAMLAGILVLGGVTGTFEISSFYDMNEAITAHPAYPVIVVLLLLGAFTKSAQFPFHFWLPNAMEAPTPVSAYLHSATMVKAGIYLIARMNHEIGGTALWQDTVMVTGALTMLLTALLAFSQTDLKKLLAYSTLSVLGTLVMLLGIGSRLAIKAFFIYLIAHSLYKGTLFLVAGTLDHETGTRDVTVLGGLRRLMPFTTVTAALASFSMMGVIPLVGFIGKETVYESILEVQSWGTYLIIAAVVANAFVVMVTLLVGFRPFWGRLRETPKHAHEAPLKMLVGPGMLAFLGLLFGLFPDALLAPMLEQSASSILSETLSLKIKLWHGVNLVLVLSFVTLLLGGVVYALRSGLLDRARQVSLPAALTPSGWYETGLNGLQVLARWQTSLVQNGYLRNYIIVIIATAIFLAATALYQAADQVSIAPDFEVTFYEGALAFIIIVSTLILMTSSSRLKSIVALGVLGFSIGIIFVIYGAPDVALTTFAIETLNVILFVLVLYRLPRFLKLSRSSNRVRDAVIAASVGVFMTMIVLFATSFELSSGLKEYFARASLPEGKGRNVVNVILVDFRAIDTLGEITVLAVAALGVLALLKLRPRGRD</sequence>
<evidence type="ECO:0000256" key="5">
    <source>
        <dbReference type="ARBA" id="ARBA00022692"/>
    </source>
</evidence>
<evidence type="ECO:0000256" key="2">
    <source>
        <dbReference type="ARBA" id="ARBA00022448"/>
    </source>
</evidence>